<reference evidence="3" key="1">
    <citation type="submission" date="2022-10" db="EMBL/GenBank/DDBJ databases">
        <title>Genome assembly of Pristionchus species.</title>
        <authorList>
            <person name="Yoshida K."/>
            <person name="Sommer R.J."/>
        </authorList>
    </citation>
    <scope>NUCLEOTIDE SEQUENCE [LARGE SCALE GENOMIC DNA]</scope>
    <source>
        <strain evidence="3">RS5460</strain>
    </source>
</reference>
<dbReference type="Gene3D" id="3.30.710.10">
    <property type="entry name" value="Potassium Channel Kv1.1, Chain A"/>
    <property type="match status" value="1"/>
</dbReference>
<feature type="non-terminal residue" evidence="2">
    <location>
        <position position="1"/>
    </location>
</feature>
<protein>
    <recommendedName>
        <fullName evidence="1">BTB domain-containing protein</fullName>
    </recommendedName>
</protein>
<evidence type="ECO:0000313" key="2">
    <source>
        <dbReference type="EMBL" id="GMR55275.1"/>
    </source>
</evidence>
<dbReference type="PROSITE" id="PS50097">
    <property type="entry name" value="BTB"/>
    <property type="match status" value="1"/>
</dbReference>
<comment type="caution">
    <text evidence="2">The sequence shown here is derived from an EMBL/GenBank/DDBJ whole genome shotgun (WGS) entry which is preliminary data.</text>
</comment>
<gene>
    <name evidence="2" type="ORF">PMAYCL1PPCAC_25470</name>
</gene>
<dbReference type="SUPFAM" id="SSF54695">
    <property type="entry name" value="POZ domain"/>
    <property type="match status" value="1"/>
</dbReference>
<dbReference type="Proteomes" id="UP001328107">
    <property type="component" value="Unassembled WGS sequence"/>
</dbReference>
<proteinExistence type="predicted"/>
<dbReference type="AlphaFoldDB" id="A0AAN5I8S4"/>
<organism evidence="2 3">
    <name type="scientific">Pristionchus mayeri</name>
    <dbReference type="NCBI Taxonomy" id="1317129"/>
    <lineage>
        <taxon>Eukaryota</taxon>
        <taxon>Metazoa</taxon>
        <taxon>Ecdysozoa</taxon>
        <taxon>Nematoda</taxon>
        <taxon>Chromadorea</taxon>
        <taxon>Rhabditida</taxon>
        <taxon>Rhabditina</taxon>
        <taxon>Diplogasteromorpha</taxon>
        <taxon>Diplogasteroidea</taxon>
        <taxon>Neodiplogasteridae</taxon>
        <taxon>Pristionchus</taxon>
    </lineage>
</organism>
<dbReference type="PANTHER" id="PTHR47022">
    <property type="entry name" value="BTB AND MATH DOMAIN-CONTAINING PROTEIN 36-RELATED"/>
    <property type="match status" value="1"/>
</dbReference>
<evidence type="ECO:0000313" key="3">
    <source>
        <dbReference type="Proteomes" id="UP001328107"/>
    </source>
</evidence>
<dbReference type="Pfam" id="PF00651">
    <property type="entry name" value="BTB"/>
    <property type="match status" value="1"/>
</dbReference>
<sequence>NKITAEFHIRLINPEGPKADPGIFAVPSHISNVILKIGDKKLHVTKEILANHSPVFTAMFFWNFAENGKEEVEIKDVVYEEFLDLLHLVYSRTMKLNDYTVPHILKLADRFQMDSLLKESENHLKQSTGIDVVEKLLMADHYRLKSLR</sequence>
<dbReference type="PANTHER" id="PTHR47022:SF1">
    <property type="entry name" value="BTB AND MATH DOMAIN-CONTAINING PROTEIN 36-RELATED"/>
    <property type="match status" value="1"/>
</dbReference>
<feature type="domain" description="BTB" evidence="1">
    <location>
        <begin position="31"/>
        <end position="98"/>
    </location>
</feature>
<dbReference type="CDD" id="cd18186">
    <property type="entry name" value="BTB_POZ_ZBTB_KLHL-like"/>
    <property type="match status" value="1"/>
</dbReference>
<name>A0AAN5I8S4_9BILA</name>
<accession>A0AAN5I8S4</accession>
<dbReference type="InterPro" id="IPR000210">
    <property type="entry name" value="BTB/POZ_dom"/>
</dbReference>
<dbReference type="EMBL" id="BTRK01000005">
    <property type="protein sequence ID" value="GMR55275.1"/>
    <property type="molecule type" value="Genomic_DNA"/>
</dbReference>
<keyword evidence="3" id="KW-1185">Reference proteome</keyword>
<evidence type="ECO:0000259" key="1">
    <source>
        <dbReference type="PROSITE" id="PS50097"/>
    </source>
</evidence>
<feature type="non-terminal residue" evidence="2">
    <location>
        <position position="148"/>
    </location>
</feature>
<dbReference type="SMART" id="SM00225">
    <property type="entry name" value="BTB"/>
    <property type="match status" value="1"/>
</dbReference>
<dbReference type="InterPro" id="IPR011333">
    <property type="entry name" value="SKP1/BTB/POZ_sf"/>
</dbReference>